<organism evidence="3 4">
    <name type="scientific">Comamonas squillarum</name>
    <dbReference type="NCBI Taxonomy" id="2977320"/>
    <lineage>
        <taxon>Bacteria</taxon>
        <taxon>Pseudomonadati</taxon>
        <taxon>Pseudomonadota</taxon>
        <taxon>Betaproteobacteria</taxon>
        <taxon>Burkholderiales</taxon>
        <taxon>Comamonadaceae</taxon>
        <taxon>Comamonas</taxon>
    </lineage>
</organism>
<keyword evidence="1" id="KW-0732">Signal</keyword>
<dbReference type="Proteomes" id="UP001058290">
    <property type="component" value="Chromosome"/>
</dbReference>
<keyword evidence="4" id="KW-1185">Reference proteome</keyword>
<dbReference type="RefSeq" id="WP_182344344.1">
    <property type="nucleotide sequence ID" value="NZ_CP104377.1"/>
</dbReference>
<name>A0ABY5ZV19_9BURK</name>
<dbReference type="InterPro" id="IPR009739">
    <property type="entry name" value="LprI-like_N"/>
</dbReference>
<sequence>MVFNHRRQPRWLWMRAACLGAAILVSTAAMAVDNPDAPDRLAAFEQRIQPLEAAIGNQNTTADMLRASSAYAKQLDVELNQTYRALMAKVGATGAQKLRAAQRNWLSFMTTEAAFIDGTWNAQDFGSSSALSRSEYRNSLTKARIVQLLGYLRAYPE</sequence>
<protein>
    <submittedName>
        <fullName evidence="3">DUF1311 domain-containing protein</fullName>
    </submittedName>
</protein>
<reference evidence="3" key="1">
    <citation type="submission" date="2022-09" db="EMBL/GenBank/DDBJ databases">
        <title>Bacterial diversity in gut of crayfish and pufferfish.</title>
        <authorList>
            <person name="Huang Y."/>
        </authorList>
    </citation>
    <scope>NUCLEOTIDE SEQUENCE</scope>
    <source>
        <strain evidence="3">PR12</strain>
    </source>
</reference>
<evidence type="ECO:0000313" key="4">
    <source>
        <dbReference type="Proteomes" id="UP001058290"/>
    </source>
</evidence>
<feature type="signal peptide" evidence="1">
    <location>
        <begin position="1"/>
        <end position="31"/>
    </location>
</feature>
<evidence type="ECO:0000256" key="1">
    <source>
        <dbReference type="SAM" id="SignalP"/>
    </source>
</evidence>
<dbReference type="EMBL" id="CP104377">
    <property type="protein sequence ID" value="UXC17298.1"/>
    <property type="molecule type" value="Genomic_DNA"/>
</dbReference>
<gene>
    <name evidence="3" type="ORF">N4T19_16510</name>
</gene>
<evidence type="ECO:0000313" key="3">
    <source>
        <dbReference type="EMBL" id="UXC17298.1"/>
    </source>
</evidence>
<accession>A0ABY5ZV19</accession>
<feature type="domain" description="Lysozyme inhibitor LprI-like N-terminal" evidence="2">
    <location>
        <begin position="57"/>
        <end position="148"/>
    </location>
</feature>
<proteinExistence type="predicted"/>
<feature type="chain" id="PRO_5047154894" evidence="1">
    <location>
        <begin position="32"/>
        <end position="157"/>
    </location>
</feature>
<dbReference type="Gene3D" id="1.20.1270.180">
    <property type="match status" value="1"/>
</dbReference>
<evidence type="ECO:0000259" key="2">
    <source>
        <dbReference type="Pfam" id="PF07007"/>
    </source>
</evidence>
<dbReference type="Pfam" id="PF07007">
    <property type="entry name" value="LprI"/>
    <property type="match status" value="1"/>
</dbReference>